<feature type="region of interest" description="Disordered" evidence="11">
    <location>
        <begin position="840"/>
        <end position="868"/>
    </location>
</feature>
<dbReference type="InterPro" id="IPR003439">
    <property type="entry name" value="ABC_transporter-like_ATP-bd"/>
</dbReference>
<evidence type="ECO:0000313" key="16">
    <source>
        <dbReference type="Proteomes" id="UP000231358"/>
    </source>
</evidence>
<feature type="transmembrane region" description="Helical" evidence="12">
    <location>
        <begin position="72"/>
        <end position="92"/>
    </location>
</feature>
<feature type="transmembrane region" description="Helical" evidence="12">
    <location>
        <begin position="38"/>
        <end position="60"/>
    </location>
</feature>
<dbReference type="SMART" id="SM00382">
    <property type="entry name" value="AAA"/>
    <property type="match status" value="2"/>
</dbReference>
<comment type="similarity">
    <text evidence="2">Belongs to the ABC transporter superfamily. ABCC family. Conjugate transporter (TC 3.A.1.208) subfamily.</text>
</comment>
<dbReference type="GO" id="GO:0140359">
    <property type="term" value="F:ABC-type transporter activity"/>
    <property type="evidence" value="ECO:0007669"/>
    <property type="project" value="InterPro"/>
</dbReference>
<name>A0A2G7FXN7_9EURO</name>
<evidence type="ECO:0000256" key="9">
    <source>
        <dbReference type="ARBA" id="ARBA00023136"/>
    </source>
</evidence>
<keyword evidence="3" id="KW-0813">Transport</keyword>
<dbReference type="Pfam" id="PF00005">
    <property type="entry name" value="ABC_tran"/>
    <property type="match status" value="2"/>
</dbReference>
<feature type="transmembrane region" description="Helical" evidence="12">
    <location>
        <begin position="136"/>
        <end position="153"/>
    </location>
</feature>
<dbReference type="CDD" id="cd18579">
    <property type="entry name" value="ABC_6TM_ABCC_D1"/>
    <property type="match status" value="1"/>
</dbReference>
<feature type="transmembrane region" description="Helical" evidence="12">
    <location>
        <begin position="897"/>
        <end position="921"/>
    </location>
</feature>
<dbReference type="STRING" id="656916.A0A2G7FXN7"/>
<dbReference type="FunFam" id="3.40.50.300:FF:002145">
    <property type="entry name" value="ABC transporter (MsbA subfamily)"/>
    <property type="match status" value="1"/>
</dbReference>
<dbReference type="Pfam" id="PF24357">
    <property type="entry name" value="TMD0_ABC"/>
    <property type="match status" value="1"/>
</dbReference>
<feature type="domain" description="ABC transporter" evidence="13">
    <location>
        <begin position="1218"/>
        <end position="1449"/>
    </location>
</feature>
<dbReference type="InterPro" id="IPR050173">
    <property type="entry name" value="ABC_transporter_C-like"/>
</dbReference>
<protein>
    <submittedName>
        <fullName evidence="15">Sulfonylurea receptor/ ABC transporter</fullName>
    </submittedName>
</protein>
<feature type="transmembrane region" description="Helical" evidence="12">
    <location>
        <begin position="493"/>
        <end position="519"/>
    </location>
</feature>
<dbReference type="Pfam" id="PF00664">
    <property type="entry name" value="ABC_membrane"/>
    <property type="match status" value="1"/>
</dbReference>
<proteinExistence type="inferred from homology"/>
<dbReference type="PANTHER" id="PTHR24223">
    <property type="entry name" value="ATP-BINDING CASSETTE SUB-FAMILY C"/>
    <property type="match status" value="1"/>
</dbReference>
<dbReference type="PANTHER" id="PTHR24223:SF404">
    <property type="entry name" value="ABC MULTIDRUG TRANSPORTER (EUROFUNG)-RELATED"/>
    <property type="match status" value="1"/>
</dbReference>
<sequence>MDTTNVSIVCPPYSDNAFGPRITTACRNFDFTLLFEDAFFSLLPAALFLLILPGRVLYLARASVKVRSHRLTIYKTISLSILLILHIVYTILQRETAVLRTTLSTASEVVQSLAIAGCIVLSILEDRSSISPSSLLVLYLSLLTILGIPRLRSLSLIQTENVCQGLWTAIFIFTVLAVIQESLCKIRFLNTGYGDIGREQRVGFWSRSFYTWVIPLLRQGYRDIFEVEQVPKADTRLDSQYSLRKLQHAWEKTKPKHRLVKAVSCAYLDTLLLGVPPRLALSAFTFCQPFLINTTIHLFQENGEDVHLYSRMLILAFALNYAGMAISRAVYARQTNRLAAMARAGLISIIYQHTTALTRSEVQDVAAVTLMGTDVERIWISLKTLHDCWASLLEVAVAIYLLERQVRAACVVPAIVSLKDVPVCLCGTFPISTRMATAQRAWVEKVQVRLTVTSTMLGNIKAVKMLGLTDVLYSMLFSLRQIELKTSQRFRKLLLWTVSLSNIPLDFAPFATFAVYAIISVINNDKSLLTAQAFTSLSLISLMTSPLLTFVQAVPQLLQSQACYDRIEAYLSRNPTTPNDQALVPNVFEKAASNNSISLSPRSRHGIDKNTLISFRGVDISWSSKSEPVFENLSLDIRQGITMIIGPVGSGKSTLIETIIRETIVQKGHINTNFSDVAYCGQTPWIMNKSIRYNITCEDLVNEEWYNQCLSICSLKKDLMLFPAGDMYVPGSDGNGLSGGQKQRIALARALYSKLPVAVLDDVFGGLDLNNIRMISEHIFGKNGSFRGAGRSVILATHTSSLLSFADEIIVLDKGAVISRGSYTELFSAAPKVALQSLESTDEDDAHATDERINSQPSRSLAVENKAKPRVGQRELDYSRRDGTWDVYRFYVQNAGLWTTCGFVISSFLVAFVMTFCTIWIQWWAEANTNHPNSHLGRYLGVYTVLSLLNITLFIGSTYLLFIKVINHTGVGLHTILLKATLNAPLSFFHQTDSGITTNRFNQDMDIIDMRLPSAAVGFTGGLALCVVRLVVLCVMGKYLAISLPFLIGAIMVIQRVYLRTCRQLRLLDIEAKSPLYSHFLETLKGLSVIRAFAWESKLHRLFEENMNHSQRPFYMLLSVQQWLIIVLDLVLAGMAVLLVAITTSLRDKFTPGEIGVALNLVLTFNQSLVQTINSWTQLEISIGAVSRVQQFAKTPSERRTSVIKTTASHGWPREGAVVFDRVTASYGPSNPPVLSNVSLNIKSGQKIAICGASGSGKTSLFMALLQMIDIQSGSISIDGICHNDLDPEVIRTRVNVIPQDPFFLPETVRYNLDPHDKVTDDRLELAIQKVGLWDRVNDNGGLNMQLDPSTWSSGERQLLALARALVRNSPLLLLDEAASSVDDTTAAFIQQVIDEDFRNHTILAVLHRFACIERYDYIVLLERGEVVEFDSPTALLGRDSEFRKLYSAMVQND</sequence>
<evidence type="ECO:0000259" key="14">
    <source>
        <dbReference type="PROSITE" id="PS50929"/>
    </source>
</evidence>
<feature type="domain" description="ABC transmembrane type-1" evidence="14">
    <location>
        <begin position="279"/>
        <end position="559"/>
    </location>
</feature>
<evidence type="ECO:0000256" key="6">
    <source>
        <dbReference type="ARBA" id="ARBA00022741"/>
    </source>
</evidence>
<dbReference type="Gene3D" id="3.40.50.300">
    <property type="entry name" value="P-loop containing nucleotide triphosphate hydrolases"/>
    <property type="match status" value="2"/>
</dbReference>
<keyword evidence="16" id="KW-1185">Reference proteome</keyword>
<evidence type="ECO:0000256" key="8">
    <source>
        <dbReference type="ARBA" id="ARBA00022989"/>
    </source>
</evidence>
<evidence type="ECO:0000256" key="12">
    <source>
        <dbReference type="SAM" id="Phobius"/>
    </source>
</evidence>
<evidence type="ECO:0000256" key="11">
    <source>
        <dbReference type="SAM" id="MobiDB-lite"/>
    </source>
</evidence>
<keyword evidence="8 12" id="KW-1133">Transmembrane helix</keyword>
<dbReference type="GO" id="GO:0016887">
    <property type="term" value="F:ATP hydrolysis activity"/>
    <property type="evidence" value="ECO:0007669"/>
    <property type="project" value="InterPro"/>
</dbReference>
<feature type="domain" description="ABC transmembrane type-1" evidence="14">
    <location>
        <begin position="904"/>
        <end position="1180"/>
    </location>
</feature>
<feature type="transmembrane region" description="Helical" evidence="12">
    <location>
        <begin position="165"/>
        <end position="183"/>
    </location>
</feature>
<dbReference type="Gene3D" id="1.20.1560.10">
    <property type="entry name" value="ABC transporter type 1, transmembrane domain"/>
    <property type="match status" value="2"/>
</dbReference>
<evidence type="ECO:0000313" key="15">
    <source>
        <dbReference type="EMBL" id="PIG85348.1"/>
    </source>
</evidence>
<feature type="transmembrane region" description="Helical" evidence="12">
    <location>
        <begin position="1039"/>
        <end position="1059"/>
    </location>
</feature>
<comment type="subcellular location">
    <subcellularLocation>
        <location evidence="1">Cell membrane</location>
        <topology evidence="1">Multi-pass membrane protein</topology>
    </subcellularLocation>
</comment>
<evidence type="ECO:0000256" key="10">
    <source>
        <dbReference type="ARBA" id="ARBA00023180"/>
    </source>
</evidence>
<dbReference type="InterPro" id="IPR017871">
    <property type="entry name" value="ABC_transporter-like_CS"/>
</dbReference>
<reference evidence="15 16" key="1">
    <citation type="submission" date="2017-05" db="EMBL/GenBank/DDBJ databases">
        <title>Genome sequence for an aflatoxigenic pathogen of Argentinian peanut, Aspergillus arachidicola.</title>
        <authorList>
            <person name="Moore G."/>
            <person name="Beltz S.B."/>
            <person name="Mack B.M."/>
        </authorList>
    </citation>
    <scope>NUCLEOTIDE SEQUENCE [LARGE SCALE GENOMIC DNA]</scope>
    <source>
        <strain evidence="15 16">CBS 117610</strain>
    </source>
</reference>
<accession>A0A2G7FXN7</accession>
<dbReference type="InterPro" id="IPR056227">
    <property type="entry name" value="TMD0_ABC"/>
</dbReference>
<dbReference type="GO" id="GO:0005524">
    <property type="term" value="F:ATP binding"/>
    <property type="evidence" value="ECO:0007669"/>
    <property type="project" value="UniProtKB-KW"/>
</dbReference>
<evidence type="ECO:0000256" key="4">
    <source>
        <dbReference type="ARBA" id="ARBA00022475"/>
    </source>
</evidence>
<keyword evidence="10" id="KW-0325">Glycoprotein</keyword>
<evidence type="ECO:0000256" key="5">
    <source>
        <dbReference type="ARBA" id="ARBA00022692"/>
    </source>
</evidence>
<evidence type="ECO:0000256" key="2">
    <source>
        <dbReference type="ARBA" id="ARBA00009726"/>
    </source>
</evidence>
<dbReference type="InterPro" id="IPR027417">
    <property type="entry name" value="P-loop_NTPase"/>
</dbReference>
<dbReference type="InterPro" id="IPR044726">
    <property type="entry name" value="ABCC_6TM_D2"/>
</dbReference>
<feature type="transmembrane region" description="Helical" evidence="12">
    <location>
        <begin position="1012"/>
        <end position="1033"/>
    </location>
</feature>
<gene>
    <name evidence="15" type="ORF">AARAC_002831</name>
</gene>
<dbReference type="InterPro" id="IPR044746">
    <property type="entry name" value="ABCC_6TM_D1"/>
</dbReference>
<dbReference type="GO" id="GO:0005886">
    <property type="term" value="C:plasma membrane"/>
    <property type="evidence" value="ECO:0007669"/>
    <property type="project" value="UniProtKB-SubCell"/>
</dbReference>
<comment type="caution">
    <text evidence="15">The sequence shown here is derived from an EMBL/GenBank/DDBJ whole genome shotgun (WGS) entry which is preliminary data.</text>
</comment>
<evidence type="ECO:0000256" key="3">
    <source>
        <dbReference type="ARBA" id="ARBA00022448"/>
    </source>
</evidence>
<feature type="transmembrane region" description="Helical" evidence="12">
    <location>
        <begin position="279"/>
        <end position="300"/>
    </location>
</feature>
<feature type="transmembrane region" description="Helical" evidence="12">
    <location>
        <begin position="531"/>
        <end position="551"/>
    </location>
</feature>
<keyword evidence="9 12" id="KW-0472">Membrane</keyword>
<dbReference type="SUPFAM" id="SSF90123">
    <property type="entry name" value="ABC transporter transmembrane region"/>
    <property type="match status" value="2"/>
</dbReference>
<dbReference type="CDD" id="cd03244">
    <property type="entry name" value="ABCC_MRP_domain2"/>
    <property type="match status" value="1"/>
</dbReference>
<dbReference type="PROSITE" id="PS00211">
    <property type="entry name" value="ABC_TRANSPORTER_1"/>
    <property type="match status" value="1"/>
</dbReference>
<evidence type="ECO:0000259" key="13">
    <source>
        <dbReference type="PROSITE" id="PS50893"/>
    </source>
</evidence>
<dbReference type="FunFam" id="1.20.1560.10:FF:000066">
    <property type="entry name" value="ABC multidrug transporter (Eurofung)"/>
    <property type="match status" value="1"/>
</dbReference>
<dbReference type="InterPro" id="IPR011527">
    <property type="entry name" value="ABC1_TM_dom"/>
</dbReference>
<evidence type="ECO:0000256" key="7">
    <source>
        <dbReference type="ARBA" id="ARBA00022840"/>
    </source>
</evidence>
<feature type="transmembrane region" description="Helical" evidence="12">
    <location>
        <begin position="1123"/>
        <end position="1142"/>
    </location>
</feature>
<dbReference type="Proteomes" id="UP000231358">
    <property type="component" value="Unassembled WGS sequence"/>
</dbReference>
<dbReference type="PROSITE" id="PS50929">
    <property type="entry name" value="ABC_TM1F"/>
    <property type="match status" value="2"/>
</dbReference>
<feature type="transmembrane region" description="Helical" evidence="12">
    <location>
        <begin position="312"/>
        <end position="331"/>
    </location>
</feature>
<keyword evidence="5 12" id="KW-0812">Transmembrane</keyword>
<dbReference type="FunFam" id="1.20.1560.10:FF:000055">
    <property type="entry name" value="ABC multidrug transporter (Eurofung)"/>
    <property type="match status" value="1"/>
</dbReference>
<keyword evidence="7" id="KW-0067">ATP-binding</keyword>
<feature type="transmembrane region" description="Helical" evidence="12">
    <location>
        <begin position="941"/>
        <end position="962"/>
    </location>
</feature>
<dbReference type="SUPFAM" id="SSF52540">
    <property type="entry name" value="P-loop containing nucleoside triphosphate hydrolases"/>
    <property type="match status" value="2"/>
</dbReference>
<dbReference type="InterPro" id="IPR036640">
    <property type="entry name" value="ABC1_TM_sf"/>
</dbReference>
<keyword evidence="4" id="KW-1003">Cell membrane</keyword>
<keyword evidence="6" id="KW-0547">Nucleotide-binding</keyword>
<dbReference type="PROSITE" id="PS50893">
    <property type="entry name" value="ABC_TRANSPORTER_2"/>
    <property type="match status" value="2"/>
</dbReference>
<evidence type="ECO:0000256" key="1">
    <source>
        <dbReference type="ARBA" id="ARBA00004651"/>
    </source>
</evidence>
<keyword evidence="15" id="KW-0675">Receptor</keyword>
<feature type="transmembrane region" description="Helical" evidence="12">
    <location>
        <begin position="104"/>
        <end position="124"/>
    </location>
</feature>
<organism evidence="15 16">
    <name type="scientific">Aspergillus arachidicola</name>
    <dbReference type="NCBI Taxonomy" id="656916"/>
    <lineage>
        <taxon>Eukaryota</taxon>
        <taxon>Fungi</taxon>
        <taxon>Dikarya</taxon>
        <taxon>Ascomycota</taxon>
        <taxon>Pezizomycotina</taxon>
        <taxon>Eurotiomycetes</taxon>
        <taxon>Eurotiomycetidae</taxon>
        <taxon>Eurotiales</taxon>
        <taxon>Aspergillaceae</taxon>
        <taxon>Aspergillus</taxon>
        <taxon>Aspergillus subgen. Circumdati</taxon>
    </lineage>
</organism>
<feature type="domain" description="ABC transporter" evidence="13">
    <location>
        <begin position="615"/>
        <end position="839"/>
    </location>
</feature>
<dbReference type="InterPro" id="IPR003593">
    <property type="entry name" value="AAA+_ATPase"/>
</dbReference>
<dbReference type="EMBL" id="NEXV01000328">
    <property type="protein sequence ID" value="PIG85348.1"/>
    <property type="molecule type" value="Genomic_DNA"/>
</dbReference>
<dbReference type="CDD" id="cd18580">
    <property type="entry name" value="ABC_6TM_ABCC_D2"/>
    <property type="match status" value="1"/>
</dbReference>